<protein>
    <recommendedName>
        <fullName evidence="3">GNAT family N-acetyltransferase</fullName>
    </recommendedName>
</protein>
<dbReference type="RefSeq" id="WP_301590529.1">
    <property type="nucleotide sequence ID" value="NZ_JAPFQI010000009.1"/>
</dbReference>
<gene>
    <name evidence="1" type="ORF">OF850_12610</name>
</gene>
<dbReference type="InterPro" id="IPR016181">
    <property type="entry name" value="Acyl_CoA_acyltransferase"/>
</dbReference>
<proteinExistence type="predicted"/>
<evidence type="ECO:0000313" key="2">
    <source>
        <dbReference type="Proteomes" id="UP001526430"/>
    </source>
</evidence>
<reference evidence="1 2" key="1">
    <citation type="submission" date="2022-10" db="EMBL/GenBank/DDBJ databases">
        <title>Roseococcus glaciei nov., sp. nov., isolated from glacier.</title>
        <authorList>
            <person name="Liu Q."/>
            <person name="Xin Y.-H."/>
        </authorList>
    </citation>
    <scope>NUCLEOTIDE SEQUENCE [LARGE SCALE GENOMIC DNA]</scope>
    <source>
        <strain evidence="1 2">MDT2-1-1</strain>
    </source>
</reference>
<evidence type="ECO:0008006" key="3">
    <source>
        <dbReference type="Google" id="ProtNLM"/>
    </source>
</evidence>
<organism evidence="1 2">
    <name type="scientific">Sabulicella glaciei</name>
    <dbReference type="NCBI Taxonomy" id="2984948"/>
    <lineage>
        <taxon>Bacteria</taxon>
        <taxon>Pseudomonadati</taxon>
        <taxon>Pseudomonadota</taxon>
        <taxon>Alphaproteobacteria</taxon>
        <taxon>Acetobacterales</taxon>
        <taxon>Acetobacteraceae</taxon>
        <taxon>Sabulicella</taxon>
    </lineage>
</organism>
<evidence type="ECO:0000313" key="1">
    <source>
        <dbReference type="EMBL" id="MCW8086475.1"/>
    </source>
</evidence>
<dbReference type="SUPFAM" id="SSF55729">
    <property type="entry name" value="Acyl-CoA N-acyltransferases (Nat)"/>
    <property type="match status" value="1"/>
</dbReference>
<comment type="caution">
    <text evidence="1">The sequence shown here is derived from an EMBL/GenBank/DDBJ whole genome shotgun (WGS) entry which is preliminary data.</text>
</comment>
<dbReference type="Proteomes" id="UP001526430">
    <property type="component" value="Unassembled WGS sequence"/>
</dbReference>
<name>A0ABT3NWD2_9PROT</name>
<sequence length="66" mass="7451">MTPPRLRAATRNDLPRLYEVRHGTAENRLTNPALVTDEEVAWYLDHAIFLVSEDAGAVQGFICVNR</sequence>
<keyword evidence="2" id="KW-1185">Reference proteome</keyword>
<dbReference type="EMBL" id="JAPFQI010000009">
    <property type="protein sequence ID" value="MCW8086475.1"/>
    <property type="molecule type" value="Genomic_DNA"/>
</dbReference>
<accession>A0ABT3NWD2</accession>